<keyword evidence="13" id="KW-1185">Reference proteome</keyword>
<dbReference type="PRINTS" id="PR00344">
    <property type="entry name" value="BCTRLSENSOR"/>
</dbReference>
<evidence type="ECO:0000256" key="1">
    <source>
        <dbReference type="ARBA" id="ARBA00000085"/>
    </source>
</evidence>
<organism evidence="12 13">
    <name type="scientific">Sanguibacter inulinus</name>
    <dbReference type="NCBI Taxonomy" id="60922"/>
    <lineage>
        <taxon>Bacteria</taxon>
        <taxon>Bacillati</taxon>
        <taxon>Actinomycetota</taxon>
        <taxon>Actinomycetes</taxon>
        <taxon>Micrococcales</taxon>
        <taxon>Sanguibacteraceae</taxon>
        <taxon>Sanguibacter</taxon>
    </lineage>
</organism>
<comment type="catalytic activity">
    <reaction evidence="1">
        <text>ATP + protein L-histidine = ADP + protein N-phospho-L-histidine.</text>
        <dbReference type="EC" id="2.7.13.3"/>
    </reaction>
</comment>
<feature type="transmembrane region" description="Helical" evidence="10">
    <location>
        <begin position="90"/>
        <end position="108"/>
    </location>
</feature>
<name>A0A853EZG1_9MICO</name>
<evidence type="ECO:0000256" key="3">
    <source>
        <dbReference type="ARBA" id="ARBA00004236"/>
    </source>
</evidence>
<accession>A0A853EZG1</accession>
<comment type="subcellular location">
    <subcellularLocation>
        <location evidence="3">Cell membrane</location>
    </subcellularLocation>
</comment>
<reference evidence="12 13" key="1">
    <citation type="submission" date="2020-07" db="EMBL/GenBank/DDBJ databases">
        <title>MOT database genomes.</title>
        <authorList>
            <person name="Joseph S."/>
            <person name="Aduse-Opoku J."/>
            <person name="Hashim A."/>
            <person name="Wade W."/>
            <person name="Curtis M."/>
        </authorList>
    </citation>
    <scope>NUCLEOTIDE SEQUENCE [LARGE SCALE GENOMIC DNA]</scope>
    <source>
        <strain evidence="12 13">DSM 100099</strain>
    </source>
</reference>
<dbReference type="GO" id="GO:0009927">
    <property type="term" value="F:histidine phosphotransfer kinase activity"/>
    <property type="evidence" value="ECO:0007669"/>
    <property type="project" value="TreeGrafter"/>
</dbReference>
<dbReference type="InterPro" id="IPR003661">
    <property type="entry name" value="HisK_dim/P_dom"/>
</dbReference>
<keyword evidence="5" id="KW-0597">Phosphoprotein</keyword>
<proteinExistence type="predicted"/>
<dbReference type="Gene3D" id="3.30.450.20">
    <property type="entry name" value="PAS domain"/>
    <property type="match status" value="1"/>
</dbReference>
<evidence type="ECO:0000313" key="13">
    <source>
        <dbReference type="Proteomes" id="UP000561011"/>
    </source>
</evidence>
<dbReference type="Proteomes" id="UP000561011">
    <property type="component" value="Unassembled WGS sequence"/>
</dbReference>
<evidence type="ECO:0000256" key="7">
    <source>
        <dbReference type="ARBA" id="ARBA00022777"/>
    </source>
</evidence>
<protein>
    <recommendedName>
        <fullName evidence="4">histidine kinase</fullName>
        <ecNumber evidence="4">2.7.13.3</ecNumber>
    </recommendedName>
</protein>
<dbReference type="InterPro" id="IPR036097">
    <property type="entry name" value="HisK_dim/P_sf"/>
</dbReference>
<evidence type="ECO:0000256" key="10">
    <source>
        <dbReference type="SAM" id="Phobius"/>
    </source>
</evidence>
<feature type="domain" description="Histidine kinase" evidence="11">
    <location>
        <begin position="341"/>
        <end position="562"/>
    </location>
</feature>
<keyword evidence="9 10" id="KW-0472">Membrane</keyword>
<comment type="caution">
    <text evidence="12">The sequence shown here is derived from an EMBL/GenBank/DDBJ whole genome shotgun (WGS) entry which is preliminary data.</text>
</comment>
<dbReference type="FunFam" id="1.10.287.130:FF:000001">
    <property type="entry name" value="Two-component sensor histidine kinase"/>
    <property type="match status" value="1"/>
</dbReference>
<dbReference type="Pfam" id="PF00512">
    <property type="entry name" value="HisKA"/>
    <property type="match status" value="1"/>
</dbReference>
<dbReference type="InterPro" id="IPR004358">
    <property type="entry name" value="Sig_transdc_His_kin-like_C"/>
</dbReference>
<keyword evidence="10" id="KW-0812">Transmembrane</keyword>
<dbReference type="PROSITE" id="PS50109">
    <property type="entry name" value="HIS_KIN"/>
    <property type="match status" value="1"/>
</dbReference>
<evidence type="ECO:0000259" key="11">
    <source>
        <dbReference type="PROSITE" id="PS50109"/>
    </source>
</evidence>
<dbReference type="PANTHER" id="PTHR43047">
    <property type="entry name" value="TWO-COMPONENT HISTIDINE PROTEIN KINASE"/>
    <property type="match status" value="1"/>
</dbReference>
<dbReference type="Pfam" id="PF02518">
    <property type="entry name" value="HATPase_c"/>
    <property type="match status" value="1"/>
</dbReference>
<dbReference type="Gene3D" id="3.30.565.10">
    <property type="entry name" value="Histidine kinase-like ATPase, C-terminal domain"/>
    <property type="match status" value="1"/>
</dbReference>
<evidence type="ECO:0000256" key="6">
    <source>
        <dbReference type="ARBA" id="ARBA00022679"/>
    </source>
</evidence>
<evidence type="ECO:0000256" key="9">
    <source>
        <dbReference type="ARBA" id="ARBA00023136"/>
    </source>
</evidence>
<dbReference type="RefSeq" id="WP_179914214.1">
    <property type="nucleotide sequence ID" value="NZ_JACBYE010000050.1"/>
</dbReference>
<dbReference type="SUPFAM" id="SSF55785">
    <property type="entry name" value="PYP-like sensor domain (PAS domain)"/>
    <property type="match status" value="1"/>
</dbReference>
<keyword evidence="10" id="KW-1133">Transmembrane helix</keyword>
<dbReference type="PANTHER" id="PTHR43047:SF72">
    <property type="entry name" value="OSMOSENSING HISTIDINE PROTEIN KINASE SLN1"/>
    <property type="match status" value="1"/>
</dbReference>
<dbReference type="SUPFAM" id="SSF47384">
    <property type="entry name" value="Homodimeric domain of signal transducing histidine kinase"/>
    <property type="match status" value="1"/>
</dbReference>
<feature type="transmembrane region" description="Helical" evidence="10">
    <location>
        <begin position="33"/>
        <end position="53"/>
    </location>
</feature>
<evidence type="ECO:0000313" key="12">
    <source>
        <dbReference type="EMBL" id="NYS94972.1"/>
    </source>
</evidence>
<dbReference type="Gene3D" id="1.10.287.130">
    <property type="match status" value="1"/>
</dbReference>
<evidence type="ECO:0000256" key="5">
    <source>
        <dbReference type="ARBA" id="ARBA00022553"/>
    </source>
</evidence>
<dbReference type="InterPro" id="IPR005467">
    <property type="entry name" value="His_kinase_dom"/>
</dbReference>
<dbReference type="FunFam" id="3.30.565.10:FF:000006">
    <property type="entry name" value="Sensor histidine kinase WalK"/>
    <property type="match status" value="1"/>
</dbReference>
<dbReference type="EC" id="2.7.13.3" evidence="4"/>
<dbReference type="InterPro" id="IPR035965">
    <property type="entry name" value="PAS-like_dom_sf"/>
</dbReference>
<dbReference type="SUPFAM" id="SSF55874">
    <property type="entry name" value="ATPase domain of HSP90 chaperone/DNA topoisomerase II/histidine kinase"/>
    <property type="match status" value="1"/>
</dbReference>
<evidence type="ECO:0000256" key="4">
    <source>
        <dbReference type="ARBA" id="ARBA00012438"/>
    </source>
</evidence>
<dbReference type="InterPro" id="IPR036890">
    <property type="entry name" value="HATPase_C_sf"/>
</dbReference>
<dbReference type="CDD" id="cd00082">
    <property type="entry name" value="HisKA"/>
    <property type="match status" value="1"/>
</dbReference>
<evidence type="ECO:0000256" key="8">
    <source>
        <dbReference type="ARBA" id="ARBA00023012"/>
    </source>
</evidence>
<dbReference type="CDD" id="cd00075">
    <property type="entry name" value="HATPase"/>
    <property type="match status" value="1"/>
</dbReference>
<feature type="transmembrane region" description="Helical" evidence="10">
    <location>
        <begin position="167"/>
        <end position="185"/>
    </location>
</feature>
<dbReference type="GO" id="GO:0005509">
    <property type="term" value="F:calcium ion binding"/>
    <property type="evidence" value="ECO:0007669"/>
    <property type="project" value="UniProtKB-ARBA"/>
</dbReference>
<comment type="cofactor">
    <cofactor evidence="2">
        <name>a divalent metal cation</name>
        <dbReference type="ChEBI" id="CHEBI:60240"/>
    </cofactor>
</comment>
<dbReference type="AlphaFoldDB" id="A0A853EZG1"/>
<keyword evidence="6" id="KW-0808">Transferase</keyword>
<sequence>MSGLATVVGDPPGISRWSAALASMVVRSSGGSLLTLQIPLTLVVGLVVALFAVAASQILVHPAIVLSVLLILGGCAYARWAPARRIGSRWAPVVICLVDFAAIGLLRYGTHLEFGILGVLSVFPAAWLAHTYLWRGAALAGAATVAVTVVPELATSTALTVHVGVRLILLPLIVAAVIVAVVVITEHTAFQERELQREHARLDAALTESESTSLLLDAMLESLDTGLLAIDSSGETIRMNTTTRELYDLTLPSTGARAVFAADRTSPLSRELMPAALARRGEQATGRLMWFGLPSGRQRAISANIVRIVDSAGVDRGALVAHHDVTELMEAIESKDRFVGTVSHELRTPLTSIMGYLELIAEDDSAGDHPLSPETREYVSIARRNAEQLLSLVSDLLTTAQIDSGALRLTTDETSLSTLVSEAVEAARPRFDEAQIRLTANVVPTVPQEIDRRRMAQVIENLISNALKYTPAGGSVTVATSTVLDASVLTVSDTGIGMNRADLGKMFTKFFRAESARENRIQGFGLGLVICRAIVEAHGGKLRIDSALGRGTKVSAVLPVGVVED</sequence>
<dbReference type="GO" id="GO:0005886">
    <property type="term" value="C:plasma membrane"/>
    <property type="evidence" value="ECO:0007669"/>
    <property type="project" value="UniProtKB-SubCell"/>
</dbReference>
<feature type="transmembrane region" description="Helical" evidence="10">
    <location>
        <begin position="59"/>
        <end position="78"/>
    </location>
</feature>
<keyword evidence="8" id="KW-0902">Two-component regulatory system</keyword>
<dbReference type="InterPro" id="IPR003594">
    <property type="entry name" value="HATPase_dom"/>
</dbReference>
<dbReference type="GO" id="GO:0000155">
    <property type="term" value="F:phosphorelay sensor kinase activity"/>
    <property type="evidence" value="ECO:0007669"/>
    <property type="project" value="InterPro"/>
</dbReference>
<dbReference type="EMBL" id="JACBYE010000050">
    <property type="protein sequence ID" value="NYS94972.1"/>
    <property type="molecule type" value="Genomic_DNA"/>
</dbReference>
<keyword evidence="7" id="KW-0418">Kinase</keyword>
<dbReference type="SMART" id="SM00388">
    <property type="entry name" value="HisKA"/>
    <property type="match status" value="1"/>
</dbReference>
<dbReference type="SMART" id="SM00387">
    <property type="entry name" value="HATPase_c"/>
    <property type="match status" value="1"/>
</dbReference>
<gene>
    <name evidence="12" type="ORF">HZZ10_15760</name>
</gene>
<evidence type="ECO:0000256" key="2">
    <source>
        <dbReference type="ARBA" id="ARBA00001968"/>
    </source>
</evidence>